<comment type="caution">
    <text evidence="1">The sequence shown here is derived from an EMBL/GenBank/DDBJ whole genome shotgun (WGS) entry which is preliminary data.</text>
</comment>
<dbReference type="EMBL" id="JAQQCL010000006">
    <property type="protein sequence ID" value="MFM0716701.1"/>
    <property type="molecule type" value="Genomic_DNA"/>
</dbReference>
<evidence type="ECO:0008006" key="3">
    <source>
        <dbReference type="Google" id="ProtNLM"/>
    </source>
</evidence>
<organism evidence="1 2">
    <name type="scientific">Paraburkholderia strydomiana</name>
    <dbReference type="NCBI Taxonomy" id="1245417"/>
    <lineage>
        <taxon>Bacteria</taxon>
        <taxon>Pseudomonadati</taxon>
        <taxon>Pseudomonadota</taxon>
        <taxon>Betaproteobacteria</taxon>
        <taxon>Burkholderiales</taxon>
        <taxon>Burkholderiaceae</taxon>
        <taxon>Paraburkholderia</taxon>
    </lineage>
</organism>
<evidence type="ECO:0000313" key="2">
    <source>
        <dbReference type="Proteomes" id="UP001629392"/>
    </source>
</evidence>
<sequence>MADAKPIEYLASAEAMARGAYFLADGPLDSALSCSLLVAQSLECVLKCYLLYRDAPERDLKNPPFGHDLDALWIQAHSKGLDISANPSRWCVMLNTAYNKPYYLRYPVGINGIISPERKPMVDDLVRIILMVREIAYPGSSGLPYIASEWE</sequence>
<protein>
    <recommendedName>
        <fullName evidence="3">HEPN domain-containing protein</fullName>
    </recommendedName>
</protein>
<accession>A0ABW9EEW5</accession>
<evidence type="ECO:0000313" key="1">
    <source>
        <dbReference type="EMBL" id="MFM0716701.1"/>
    </source>
</evidence>
<name>A0ABW9EEW5_9BURK</name>
<dbReference type="Proteomes" id="UP001629392">
    <property type="component" value="Unassembled WGS sequence"/>
</dbReference>
<keyword evidence="2" id="KW-1185">Reference proteome</keyword>
<gene>
    <name evidence="1" type="ORF">PQQ73_10195</name>
</gene>
<reference evidence="1 2" key="1">
    <citation type="journal article" date="2024" name="Chem. Sci.">
        <title>Discovery of megapolipeptins by genome mining of a Burkholderiales bacteria collection.</title>
        <authorList>
            <person name="Paulo B.S."/>
            <person name="Recchia M.J.J."/>
            <person name="Lee S."/>
            <person name="Fergusson C.H."/>
            <person name="Romanowski S.B."/>
            <person name="Hernandez A."/>
            <person name="Krull N."/>
            <person name="Liu D.Y."/>
            <person name="Cavanagh H."/>
            <person name="Bos A."/>
            <person name="Gray C.A."/>
            <person name="Murphy B.T."/>
            <person name="Linington R.G."/>
            <person name="Eustaquio A.S."/>
        </authorList>
    </citation>
    <scope>NUCLEOTIDE SEQUENCE [LARGE SCALE GENOMIC DNA]</scope>
    <source>
        <strain evidence="1 2">RL17-350-BIC-E</strain>
    </source>
</reference>
<dbReference type="RefSeq" id="WP_408152861.1">
    <property type="nucleotide sequence ID" value="NZ_JAQQCL010000006.1"/>
</dbReference>
<proteinExistence type="predicted"/>